<organism evidence="1">
    <name type="scientific">bioreactor metagenome</name>
    <dbReference type="NCBI Taxonomy" id="1076179"/>
    <lineage>
        <taxon>unclassified sequences</taxon>
        <taxon>metagenomes</taxon>
        <taxon>ecological metagenomes</taxon>
    </lineage>
</organism>
<evidence type="ECO:0000313" key="1">
    <source>
        <dbReference type="EMBL" id="MPM50395.1"/>
    </source>
</evidence>
<gene>
    <name evidence="1" type="ORF">SDC9_97134</name>
</gene>
<name>A0A645AB08_9ZZZZ</name>
<comment type="caution">
    <text evidence="1">The sequence shown here is derived from an EMBL/GenBank/DDBJ whole genome shotgun (WGS) entry which is preliminary data.</text>
</comment>
<dbReference type="AlphaFoldDB" id="A0A645AB08"/>
<proteinExistence type="predicted"/>
<dbReference type="EMBL" id="VSSQ01012953">
    <property type="protein sequence ID" value="MPM50395.1"/>
    <property type="molecule type" value="Genomic_DNA"/>
</dbReference>
<reference evidence="1" key="1">
    <citation type="submission" date="2019-08" db="EMBL/GenBank/DDBJ databases">
        <authorList>
            <person name="Kucharzyk K."/>
            <person name="Murdoch R.W."/>
            <person name="Higgins S."/>
            <person name="Loffler F."/>
        </authorList>
    </citation>
    <scope>NUCLEOTIDE SEQUENCE</scope>
</reference>
<accession>A0A645AB08</accession>
<protein>
    <submittedName>
        <fullName evidence="1">Uncharacterized protein</fullName>
    </submittedName>
</protein>
<sequence>MPKFKFDMRNKYLLIGPKTRARLAEIFETTPDVFEPAPKPDGSNIEVWNRGAEDRSDARMMLDRIAKEVGEPIPPMEEENEIK</sequence>